<dbReference type="RefSeq" id="WP_153488964.1">
    <property type="nucleotide sequence ID" value="NZ_VWNA01000003.1"/>
</dbReference>
<keyword evidence="5 6" id="KW-0472">Membrane</keyword>
<keyword evidence="2" id="KW-1003">Cell membrane</keyword>
<sequence length="141" mass="15151">MTTLPPDLRTLVVTGRRGLRRSRLAQAVLLIIVWQAGDIVARTTGVPIPGGVIGLFIALALLASHRVSAISLRRGAMWLLAEMLLFFVPAVPAVLDHPELFGWLGLKIVAVILVGTCAVMGVTALAVDLCYRWRIGHGPAR</sequence>
<keyword evidence="4 6" id="KW-1133">Transmembrane helix</keyword>
<evidence type="ECO:0000256" key="3">
    <source>
        <dbReference type="ARBA" id="ARBA00022692"/>
    </source>
</evidence>
<dbReference type="Pfam" id="PF03788">
    <property type="entry name" value="LrgA"/>
    <property type="match status" value="1"/>
</dbReference>
<dbReference type="PANTHER" id="PTHR33931">
    <property type="entry name" value="HOLIN-LIKE PROTEIN CIDA-RELATED"/>
    <property type="match status" value="1"/>
</dbReference>
<comment type="subcellular location">
    <subcellularLocation>
        <location evidence="1">Cell membrane</location>
        <topology evidence="1">Multi-pass membrane protein</topology>
    </subcellularLocation>
</comment>
<feature type="transmembrane region" description="Helical" evidence="6">
    <location>
        <begin position="101"/>
        <end position="127"/>
    </location>
</feature>
<keyword evidence="8" id="KW-1185">Reference proteome</keyword>
<evidence type="ECO:0000256" key="1">
    <source>
        <dbReference type="ARBA" id="ARBA00004651"/>
    </source>
</evidence>
<proteinExistence type="predicted"/>
<accession>A0A6A7YAI9</accession>
<dbReference type="AlphaFoldDB" id="A0A6A7YAI9"/>
<dbReference type="PANTHER" id="PTHR33931:SF2">
    <property type="entry name" value="HOLIN-LIKE PROTEIN CIDA"/>
    <property type="match status" value="1"/>
</dbReference>
<feature type="transmembrane region" description="Helical" evidence="6">
    <location>
        <begin position="47"/>
        <end position="64"/>
    </location>
</feature>
<evidence type="ECO:0000256" key="5">
    <source>
        <dbReference type="ARBA" id="ARBA00023136"/>
    </source>
</evidence>
<feature type="transmembrane region" description="Helical" evidence="6">
    <location>
        <begin position="76"/>
        <end position="95"/>
    </location>
</feature>
<dbReference type="EMBL" id="VWNA01000003">
    <property type="protein sequence ID" value="MQT14981.1"/>
    <property type="molecule type" value="Genomic_DNA"/>
</dbReference>
<dbReference type="InterPro" id="IPR005538">
    <property type="entry name" value="LrgA/CidA"/>
</dbReference>
<evidence type="ECO:0000256" key="4">
    <source>
        <dbReference type="ARBA" id="ARBA00022989"/>
    </source>
</evidence>
<evidence type="ECO:0000256" key="6">
    <source>
        <dbReference type="SAM" id="Phobius"/>
    </source>
</evidence>
<dbReference type="GO" id="GO:0005886">
    <property type="term" value="C:plasma membrane"/>
    <property type="evidence" value="ECO:0007669"/>
    <property type="project" value="UniProtKB-SubCell"/>
</dbReference>
<evidence type="ECO:0000313" key="7">
    <source>
        <dbReference type="EMBL" id="MQT14981.1"/>
    </source>
</evidence>
<comment type="caution">
    <text evidence="7">The sequence shown here is derived from an EMBL/GenBank/DDBJ whole genome shotgun (WGS) entry which is preliminary data.</text>
</comment>
<reference evidence="7 8" key="1">
    <citation type="submission" date="2019-09" db="EMBL/GenBank/DDBJ databases">
        <title>Segnochrobactrum spirostomi gen. nov., sp. nov., isolated from the ciliate Spirostomum cf. yagiui and description of a novel family, Segnochrobactraceae fam. nov. within the order Rhizobiales of the class Alphaproteobacteria.</title>
        <authorList>
            <person name="Akter S."/>
            <person name="Shazib S.U.A."/>
            <person name="Shin M.K."/>
        </authorList>
    </citation>
    <scope>NUCLEOTIDE SEQUENCE [LARGE SCALE GENOMIC DNA]</scope>
    <source>
        <strain evidence="7 8">Sp-1</strain>
    </source>
</reference>
<evidence type="ECO:0000313" key="8">
    <source>
        <dbReference type="Proteomes" id="UP000332515"/>
    </source>
</evidence>
<dbReference type="Proteomes" id="UP000332515">
    <property type="component" value="Unassembled WGS sequence"/>
</dbReference>
<protein>
    <submittedName>
        <fullName evidence="7">CidA/LrgA family protein</fullName>
    </submittedName>
</protein>
<name>A0A6A7YAI9_9HYPH</name>
<evidence type="ECO:0000256" key="2">
    <source>
        <dbReference type="ARBA" id="ARBA00022475"/>
    </source>
</evidence>
<organism evidence="7 8">
    <name type="scientific">Segnochrobactrum spirostomi</name>
    <dbReference type="NCBI Taxonomy" id="2608987"/>
    <lineage>
        <taxon>Bacteria</taxon>
        <taxon>Pseudomonadati</taxon>
        <taxon>Pseudomonadota</taxon>
        <taxon>Alphaproteobacteria</taxon>
        <taxon>Hyphomicrobiales</taxon>
        <taxon>Segnochrobactraceae</taxon>
        <taxon>Segnochrobactrum</taxon>
    </lineage>
</organism>
<gene>
    <name evidence="7" type="ORF">F0357_20455</name>
</gene>
<keyword evidence="3 6" id="KW-0812">Transmembrane</keyword>